<dbReference type="Pfam" id="PF05016">
    <property type="entry name" value="ParE_toxin"/>
    <property type="match status" value="1"/>
</dbReference>
<evidence type="ECO:0000313" key="4">
    <source>
        <dbReference type="Proteomes" id="UP000295517"/>
    </source>
</evidence>
<comment type="similarity">
    <text evidence="2">Belongs to the RelE toxin family.</text>
</comment>
<evidence type="ECO:0000256" key="1">
    <source>
        <dbReference type="ARBA" id="ARBA00022649"/>
    </source>
</evidence>
<accession>A0AAX1EF89</accession>
<name>A0AAX1EF89_9GAMM</name>
<proteinExistence type="inferred from homology"/>
<sequence>MQNKTYRLYPKAVEDIENIYVYSVKEFGYDRADDYIYKLEQCFKHLSSEPEIARKCDYIRQNLRAYNVGSHIIFFKETSSTIVIIRILHKSMDHERHL</sequence>
<dbReference type="PIRSF" id="PIRSF029218">
    <property type="entry name" value="ParE"/>
    <property type="match status" value="1"/>
</dbReference>
<dbReference type="InterPro" id="IPR035093">
    <property type="entry name" value="RelE/ParE_toxin_dom_sf"/>
</dbReference>
<protein>
    <recommendedName>
        <fullName evidence="2">Toxin</fullName>
    </recommendedName>
</protein>
<dbReference type="EMBL" id="CP038254">
    <property type="protein sequence ID" value="QBR83763.1"/>
    <property type="molecule type" value="Genomic_DNA"/>
</dbReference>
<reference evidence="3 4" key="1">
    <citation type="submission" date="2019-03" db="EMBL/GenBank/DDBJ databases">
        <title>Diverse conjugative elements silence natural transformation in Legionella species.</title>
        <authorList>
            <person name="Durieux I."/>
            <person name="Ginevra C."/>
            <person name="Attaiech L."/>
            <person name="Picq K."/>
            <person name="Juan P.A."/>
            <person name="Jarraud S."/>
            <person name="Charpentier X."/>
        </authorList>
    </citation>
    <scope>NUCLEOTIDE SEQUENCE [LARGE SCALE GENOMIC DNA]</scope>
    <source>
        <strain evidence="3 4">HL-0427-4011</strain>
    </source>
</reference>
<dbReference type="InterPro" id="IPR028344">
    <property type="entry name" value="ParE1/4"/>
</dbReference>
<evidence type="ECO:0000313" key="3">
    <source>
        <dbReference type="EMBL" id="QBR83763.1"/>
    </source>
</evidence>
<evidence type="ECO:0000256" key="2">
    <source>
        <dbReference type="PIRNR" id="PIRNR029218"/>
    </source>
</evidence>
<organism evidence="3 4">
    <name type="scientific">Legionella israelensis</name>
    <dbReference type="NCBI Taxonomy" id="454"/>
    <lineage>
        <taxon>Bacteria</taxon>
        <taxon>Pseudomonadati</taxon>
        <taxon>Pseudomonadota</taxon>
        <taxon>Gammaproteobacteria</taxon>
        <taxon>Legionellales</taxon>
        <taxon>Legionellaceae</taxon>
        <taxon>Legionella</taxon>
    </lineage>
</organism>
<dbReference type="AlphaFoldDB" id="A0AAX1EF89"/>
<dbReference type="RefSeq" id="WP_135060092.1">
    <property type="nucleotide sequence ID" value="NZ_CP038254.1"/>
</dbReference>
<dbReference type="Proteomes" id="UP000295517">
    <property type="component" value="Chromosome"/>
</dbReference>
<dbReference type="Gene3D" id="3.30.2310.20">
    <property type="entry name" value="RelE-like"/>
    <property type="match status" value="1"/>
</dbReference>
<gene>
    <name evidence="3" type="ORF">E3983_04970</name>
</gene>
<keyword evidence="1" id="KW-1277">Toxin-antitoxin system</keyword>
<dbReference type="InterPro" id="IPR007712">
    <property type="entry name" value="RelE/ParE_toxin"/>
</dbReference>